<dbReference type="AlphaFoldDB" id="A0AAN9XKE5"/>
<evidence type="ECO:0008006" key="5">
    <source>
        <dbReference type="Google" id="ProtNLM"/>
    </source>
</evidence>
<feature type="domain" description="Sieve element occlusion C-terminal" evidence="2">
    <location>
        <begin position="533"/>
        <end position="766"/>
    </location>
</feature>
<protein>
    <recommendedName>
        <fullName evidence="5">Protein SIEVE ELEMENT OCCLUSION B-like</fullName>
    </recommendedName>
</protein>
<dbReference type="Proteomes" id="UP001386955">
    <property type="component" value="Unassembled WGS sequence"/>
</dbReference>
<dbReference type="InterPro" id="IPR039299">
    <property type="entry name" value="SEOA"/>
</dbReference>
<dbReference type="InterPro" id="IPR027944">
    <property type="entry name" value="SEO_C"/>
</dbReference>
<name>A0AAN9XKE5_PSOTE</name>
<dbReference type="EMBL" id="JAYMYS010000004">
    <property type="protein sequence ID" value="KAK7395775.1"/>
    <property type="molecule type" value="Genomic_DNA"/>
</dbReference>
<accession>A0AAN9XKE5</accession>
<proteinExistence type="predicted"/>
<gene>
    <name evidence="3" type="ORF">VNO78_16345</name>
</gene>
<evidence type="ECO:0000259" key="2">
    <source>
        <dbReference type="Pfam" id="PF14577"/>
    </source>
</evidence>
<keyword evidence="4" id="KW-1185">Reference proteome</keyword>
<dbReference type="Pfam" id="PF14576">
    <property type="entry name" value="SEO_N"/>
    <property type="match status" value="1"/>
</dbReference>
<dbReference type="Pfam" id="PF14577">
    <property type="entry name" value="SEO_C"/>
    <property type="match status" value="1"/>
</dbReference>
<sequence>MIITKLGKENIELSIVRGYIQSEEVGTQNKRSLRLSGFLPLSYHPKKLILGKERKLIQLTMNSIGKLGAMHQLRRTMPAAAISDDSVLVKKIVAEHSPEGMEYEVRPLLHIVEDVLIRSTMSSEGATVGALARVDHVEERSYRLGQTNLLEALSAKIDRISCEISYKTLGGVDAHSTTIAIFEMLTVFKWDVKIVLALAAFALTYGEFWLLAQIHDTNHLAKSMAILKQLPSIMEHANSLKPRFDTLNDLVNIIVEVTKCVIEFHDLPAQYITQDISAYTTAYNYIPVASYWTVRSIVACAAQITSLTTLGYEIFTSTDAWELSTLIFKLKNIIDHLRQLLNSCREHIEQKMDAEAYQILRDLFSRSHTDNMKVLKALIYAQDDIPPLHDGVTKKRASLEPLRRKNVLLLFSGIEISTDELLILDQIYNDSKAHAPRMESRYELVWIPIVDPNSEWTDPKQKQFENLKDYMSWYSVYHPSLISKPVIWFIQSEWKYKNEPIVVVLDPQGRVSCPNAIHMMWIWGSAAYPFTSSREESLWKEETWRLELLVDGIDQEILNWIKEGKYIFLYGGDDPEWIRRFVKEARRVAMATQIPLEMVYVGKSNKRDQVQKITDTIIREKLNTQYWQEQSMIWFFWTRLQSMLFSKLQLKQTDDEDHVMQEIKKLLSYDKQGGWIVLARGSHIVVNGHAVTGLQTLVEYDAVWSGHADRDGFEPAFKNHYDKVHSVLSPCCRFEFSHSMGRIPERLTCPECRRNMHVLTTFQCCHDEKIDEDFFVSTVTPPSV</sequence>
<organism evidence="3 4">
    <name type="scientific">Psophocarpus tetragonolobus</name>
    <name type="common">Winged bean</name>
    <name type="synonym">Dolichos tetragonolobus</name>
    <dbReference type="NCBI Taxonomy" id="3891"/>
    <lineage>
        <taxon>Eukaryota</taxon>
        <taxon>Viridiplantae</taxon>
        <taxon>Streptophyta</taxon>
        <taxon>Embryophyta</taxon>
        <taxon>Tracheophyta</taxon>
        <taxon>Spermatophyta</taxon>
        <taxon>Magnoliopsida</taxon>
        <taxon>eudicotyledons</taxon>
        <taxon>Gunneridae</taxon>
        <taxon>Pentapetalae</taxon>
        <taxon>rosids</taxon>
        <taxon>fabids</taxon>
        <taxon>Fabales</taxon>
        <taxon>Fabaceae</taxon>
        <taxon>Papilionoideae</taxon>
        <taxon>50 kb inversion clade</taxon>
        <taxon>NPAAA clade</taxon>
        <taxon>indigoferoid/millettioid clade</taxon>
        <taxon>Phaseoleae</taxon>
        <taxon>Psophocarpus</taxon>
    </lineage>
</organism>
<evidence type="ECO:0000259" key="1">
    <source>
        <dbReference type="Pfam" id="PF14576"/>
    </source>
</evidence>
<dbReference type="PANTHER" id="PTHR33232:SF9">
    <property type="entry name" value="PROTEIN SIEVE ELEMENT OCCLUSION B"/>
    <property type="match status" value="1"/>
</dbReference>
<evidence type="ECO:0000313" key="4">
    <source>
        <dbReference type="Proteomes" id="UP001386955"/>
    </source>
</evidence>
<feature type="domain" description="Sieve element occlusion N-terminal" evidence="1">
    <location>
        <begin position="83"/>
        <end position="368"/>
    </location>
</feature>
<comment type="caution">
    <text evidence="3">The sequence shown here is derived from an EMBL/GenBank/DDBJ whole genome shotgun (WGS) entry which is preliminary data.</text>
</comment>
<evidence type="ECO:0000313" key="3">
    <source>
        <dbReference type="EMBL" id="KAK7395775.1"/>
    </source>
</evidence>
<dbReference type="PANTHER" id="PTHR33232">
    <property type="entry name" value="PROTEIN SIEVE ELEMENT OCCLUSION B-LIKE"/>
    <property type="match status" value="1"/>
</dbReference>
<dbReference type="InterPro" id="IPR027942">
    <property type="entry name" value="SEO_N"/>
</dbReference>
<dbReference type="GO" id="GO:0010088">
    <property type="term" value="P:phloem development"/>
    <property type="evidence" value="ECO:0007669"/>
    <property type="project" value="InterPro"/>
</dbReference>
<reference evidence="3 4" key="1">
    <citation type="submission" date="2024-01" db="EMBL/GenBank/DDBJ databases">
        <title>The genomes of 5 underutilized Papilionoideae crops provide insights into root nodulation and disease resistanc.</title>
        <authorList>
            <person name="Jiang F."/>
        </authorList>
    </citation>
    <scope>NUCLEOTIDE SEQUENCE [LARGE SCALE GENOMIC DNA]</scope>
    <source>
        <strain evidence="3">DUOXIRENSHENG_FW03</strain>
        <tissue evidence="3">Leaves</tissue>
    </source>
</reference>